<sequence>MPPPAAPRLYAHLRLAQLFGANTDVGKTVLATALCRASVRAGEQPYYLKPVSTGPGAEADERHLARYAPQTRAATLHQWALAASPHLAATQGSQAVPSDAELVAQIAEHIGSVASTSSAEASSSAQQHSALYVETAGGVHSPTPAGGSTAHALRPLRLPTLLIGDSNLGGISTTLSAYDSLLLAGHDVRAILLFADRLNAPMRWGNAEYLKRWGEEHGVPVFSVAGPDATGSLGPPPPKREGDEQEMEAFYEGLAGGSEAGEVIKLLRREHEQKMAELAGMGQRTLDHCWWPFTQHTLAKTPQDVNVIDSASGDFFSVFTAASSSQGQATPTPASALQPVLDGSASWWTQCLGHSDPGVTRAAARAAARYGHVLFPMSTNAPVLRLTEAVLGISRGEKGSDLAPILPASHGPGHGWASRVFFSDDGSTGMEVALKMAIASAALHYAGPRAPSAVQQRIARGKEAGGAGGRAERTWEVIGLKGSYHGDTIGTMDACEPSTYSAAVHWYQGRGAWLDPPSVGVHDGRALVTQPDGETRQYASIADIYDVETRLASDPLAESYAAQIRLWLEHLTVTQGRRFGALVIEPLILGAGGMVFVDPLFQRVLVDTVRESEDLFSLVDPPLRDQRRVQPRTGTRDPSDWRGLPVIYDEVFTGLWRLGQSAPARVIGTTPDISVLAKILTGGLVPMALTLASRSIFDTFARSEQKVDALLHGHSYTAHPVGCEVAAEALRRISRLDKTDETWSAARQDWNAPQAAAGEEAKGKIAPWSFWQQSVVERLSRSDAIASAMAMGTVLVVNLRDSNGGGYTSTASVELLQQLRHAVHAESSELRFNIHARPLGNVVYVMSSLNTPPAVRRATEEMLCAALGA</sequence>
<dbReference type="Proteomes" id="UP000245946">
    <property type="component" value="Unassembled WGS sequence"/>
</dbReference>
<dbReference type="OrthoDB" id="425114at2759"/>
<dbReference type="InterPro" id="IPR027417">
    <property type="entry name" value="P-loop_NTPase"/>
</dbReference>
<keyword evidence="5" id="KW-1185">Reference proteome</keyword>
<organism evidence="4 5">
    <name type="scientific">Tilletiopsis washingtonensis</name>
    <dbReference type="NCBI Taxonomy" id="58919"/>
    <lineage>
        <taxon>Eukaryota</taxon>
        <taxon>Fungi</taxon>
        <taxon>Dikarya</taxon>
        <taxon>Basidiomycota</taxon>
        <taxon>Ustilaginomycotina</taxon>
        <taxon>Exobasidiomycetes</taxon>
        <taxon>Entylomatales</taxon>
        <taxon>Entylomatales incertae sedis</taxon>
        <taxon>Tilletiopsis</taxon>
    </lineage>
</organism>
<evidence type="ECO:0000256" key="3">
    <source>
        <dbReference type="ARBA" id="ARBA00022679"/>
    </source>
</evidence>
<accession>A0A316ZAG0</accession>
<evidence type="ECO:0000256" key="2">
    <source>
        <dbReference type="ARBA" id="ARBA00022576"/>
    </source>
</evidence>
<dbReference type="Pfam" id="PF13500">
    <property type="entry name" value="AAA_26"/>
    <property type="match status" value="1"/>
</dbReference>
<name>A0A316ZAG0_9BASI</name>
<dbReference type="Gene3D" id="3.40.640.10">
    <property type="entry name" value="Type I PLP-dependent aspartate aminotransferase-like (Major domain)"/>
    <property type="match status" value="1"/>
</dbReference>
<dbReference type="RefSeq" id="XP_025598283.1">
    <property type="nucleotide sequence ID" value="XM_025742490.1"/>
</dbReference>
<evidence type="ECO:0000256" key="1">
    <source>
        <dbReference type="ARBA" id="ARBA00004173"/>
    </source>
</evidence>
<gene>
    <name evidence="4" type="ORF">FA09DRAFT_330163</name>
</gene>
<dbReference type="Gene3D" id="3.40.50.300">
    <property type="entry name" value="P-loop containing nucleotide triphosphate hydrolases"/>
    <property type="match status" value="1"/>
</dbReference>
<protein>
    <submittedName>
        <fullName evidence="4">PLP-dependent transferase</fullName>
    </submittedName>
</protein>
<dbReference type="GO" id="GO:0004015">
    <property type="term" value="F:adenosylmethionine-8-amino-7-oxononanoate transaminase activity"/>
    <property type="evidence" value="ECO:0007669"/>
    <property type="project" value="TreeGrafter"/>
</dbReference>
<dbReference type="CDD" id="cd03109">
    <property type="entry name" value="DTBS"/>
    <property type="match status" value="1"/>
</dbReference>
<dbReference type="AlphaFoldDB" id="A0A316ZAG0"/>
<dbReference type="PANTHER" id="PTHR42684:SF3">
    <property type="entry name" value="ADENOSYLMETHIONINE-8-AMINO-7-OXONONANOATE AMINOTRANSFERASE"/>
    <property type="match status" value="1"/>
</dbReference>
<evidence type="ECO:0000313" key="5">
    <source>
        <dbReference type="Proteomes" id="UP000245946"/>
    </source>
</evidence>
<keyword evidence="2" id="KW-0032">Aminotransferase</keyword>
<keyword evidence="3 4" id="KW-0808">Transferase</keyword>
<dbReference type="PROSITE" id="PS00600">
    <property type="entry name" value="AA_TRANSFER_CLASS_3"/>
    <property type="match status" value="1"/>
</dbReference>
<dbReference type="InterPro" id="IPR005814">
    <property type="entry name" value="Aminotrans_3"/>
</dbReference>
<reference evidence="4 5" key="1">
    <citation type="journal article" date="2018" name="Mol. Biol. Evol.">
        <title>Broad Genomic Sampling Reveals a Smut Pathogenic Ancestry of the Fungal Clade Ustilaginomycotina.</title>
        <authorList>
            <person name="Kijpornyongpan T."/>
            <person name="Mondo S.J."/>
            <person name="Barry K."/>
            <person name="Sandor L."/>
            <person name="Lee J."/>
            <person name="Lipzen A."/>
            <person name="Pangilinan J."/>
            <person name="LaButti K."/>
            <person name="Hainaut M."/>
            <person name="Henrissat B."/>
            <person name="Grigoriev I.V."/>
            <person name="Spatafora J.W."/>
            <person name="Aime M.C."/>
        </authorList>
    </citation>
    <scope>NUCLEOTIDE SEQUENCE [LARGE SCALE GENOMIC DNA]</scope>
    <source>
        <strain evidence="4 5">MCA 4186</strain>
    </source>
</reference>
<dbReference type="InterPro" id="IPR015421">
    <property type="entry name" value="PyrdxlP-dep_Trfase_major"/>
</dbReference>
<dbReference type="GO" id="GO:0004141">
    <property type="term" value="F:dethiobiotin synthase activity"/>
    <property type="evidence" value="ECO:0007669"/>
    <property type="project" value="TreeGrafter"/>
</dbReference>
<dbReference type="GO" id="GO:0005739">
    <property type="term" value="C:mitochondrion"/>
    <property type="evidence" value="ECO:0007669"/>
    <property type="project" value="UniProtKB-SubCell"/>
</dbReference>
<evidence type="ECO:0000313" key="4">
    <source>
        <dbReference type="EMBL" id="PWN98004.1"/>
    </source>
</evidence>
<dbReference type="InterPro" id="IPR049704">
    <property type="entry name" value="Aminotrans_3_PPA_site"/>
</dbReference>
<dbReference type="GeneID" id="37270034"/>
<dbReference type="EMBL" id="KZ819293">
    <property type="protein sequence ID" value="PWN98004.1"/>
    <property type="molecule type" value="Genomic_DNA"/>
</dbReference>
<dbReference type="GO" id="GO:0009102">
    <property type="term" value="P:biotin biosynthetic process"/>
    <property type="evidence" value="ECO:0007669"/>
    <property type="project" value="TreeGrafter"/>
</dbReference>
<dbReference type="STRING" id="58919.A0A316ZAG0"/>
<proteinExistence type="predicted"/>
<dbReference type="PANTHER" id="PTHR42684">
    <property type="entry name" value="ADENOSYLMETHIONINE-8-AMINO-7-OXONONANOATE AMINOTRANSFERASE"/>
    <property type="match status" value="1"/>
</dbReference>
<comment type="subcellular location">
    <subcellularLocation>
        <location evidence="1">Mitochondrion</location>
    </subcellularLocation>
</comment>
<dbReference type="InterPro" id="IPR015424">
    <property type="entry name" value="PyrdxlP-dep_Trfase"/>
</dbReference>
<dbReference type="GO" id="GO:0030170">
    <property type="term" value="F:pyridoxal phosphate binding"/>
    <property type="evidence" value="ECO:0007669"/>
    <property type="project" value="InterPro"/>
</dbReference>
<dbReference type="SUPFAM" id="SSF52540">
    <property type="entry name" value="P-loop containing nucleoside triphosphate hydrolases"/>
    <property type="match status" value="1"/>
</dbReference>
<dbReference type="Pfam" id="PF00202">
    <property type="entry name" value="Aminotran_3"/>
    <property type="match status" value="2"/>
</dbReference>
<dbReference type="SUPFAM" id="SSF53383">
    <property type="entry name" value="PLP-dependent transferases"/>
    <property type="match status" value="1"/>
</dbReference>